<reference evidence="1" key="1">
    <citation type="journal article" date="2023" name="G3 (Bethesda)">
        <title>A reference genome for the long-term kleptoplast-retaining sea slug Elysia crispata morphotype clarki.</title>
        <authorList>
            <person name="Eastman K.E."/>
            <person name="Pendleton A.L."/>
            <person name="Shaikh M.A."/>
            <person name="Suttiyut T."/>
            <person name="Ogas R."/>
            <person name="Tomko P."/>
            <person name="Gavelis G."/>
            <person name="Widhalm J.R."/>
            <person name="Wisecaver J.H."/>
        </authorList>
    </citation>
    <scope>NUCLEOTIDE SEQUENCE</scope>
    <source>
        <strain evidence="1">ECLA1</strain>
    </source>
</reference>
<accession>A0AAE0ZP15</accession>
<dbReference type="EMBL" id="JAWDGP010003625">
    <property type="protein sequence ID" value="KAK3772346.1"/>
    <property type="molecule type" value="Genomic_DNA"/>
</dbReference>
<organism evidence="1 2">
    <name type="scientific">Elysia crispata</name>
    <name type="common">lettuce slug</name>
    <dbReference type="NCBI Taxonomy" id="231223"/>
    <lineage>
        <taxon>Eukaryota</taxon>
        <taxon>Metazoa</taxon>
        <taxon>Spiralia</taxon>
        <taxon>Lophotrochozoa</taxon>
        <taxon>Mollusca</taxon>
        <taxon>Gastropoda</taxon>
        <taxon>Heterobranchia</taxon>
        <taxon>Euthyneura</taxon>
        <taxon>Panpulmonata</taxon>
        <taxon>Sacoglossa</taxon>
        <taxon>Placobranchoidea</taxon>
        <taxon>Plakobranchidae</taxon>
        <taxon>Elysia</taxon>
    </lineage>
</organism>
<evidence type="ECO:0000313" key="2">
    <source>
        <dbReference type="Proteomes" id="UP001283361"/>
    </source>
</evidence>
<keyword evidence="2" id="KW-1185">Reference proteome</keyword>
<name>A0AAE0ZP15_9GAST</name>
<dbReference type="AlphaFoldDB" id="A0AAE0ZP15"/>
<proteinExistence type="predicted"/>
<protein>
    <submittedName>
        <fullName evidence="1">Uncharacterized protein</fullName>
    </submittedName>
</protein>
<dbReference type="Proteomes" id="UP001283361">
    <property type="component" value="Unassembled WGS sequence"/>
</dbReference>
<gene>
    <name evidence="1" type="ORF">RRG08_064118</name>
</gene>
<evidence type="ECO:0000313" key="1">
    <source>
        <dbReference type="EMBL" id="KAK3772346.1"/>
    </source>
</evidence>
<sequence>MNYLERNGSGSLNFFVAQVLYWQSQWSKILAKVMVWSSVQDITDRFTAVRSILTARVFPPRDGFRGSECRAQLFPTGWEEGGNSLVTGRYKSASDWARIPRDTGSNSVCLKV</sequence>
<comment type="caution">
    <text evidence="1">The sequence shown here is derived from an EMBL/GenBank/DDBJ whole genome shotgun (WGS) entry which is preliminary data.</text>
</comment>